<dbReference type="InterPro" id="IPR027417">
    <property type="entry name" value="P-loop_NTPase"/>
</dbReference>
<dbReference type="PROSITE" id="PS01215">
    <property type="entry name" value="MRP"/>
    <property type="match status" value="1"/>
</dbReference>
<evidence type="ECO:0000256" key="2">
    <source>
        <dbReference type="ARBA" id="ARBA00022741"/>
    </source>
</evidence>
<accession>A0A3B0XEZ7</accession>
<evidence type="ECO:0000256" key="3">
    <source>
        <dbReference type="ARBA" id="ARBA00022840"/>
    </source>
</evidence>
<sequence length="311" mass="33509">MNENKPFPASVKTEAEIAMTHNEPWYAEPGEPVQSVRDVILVASGKGGVGKSTVTVNLACALQQQGMKVGILDADLYGPSIARMLGTDVALDRDEDGHTIPAVAHGVHAVSVANVIPPEAALVWKGPLVSQTLLQMFREVAWPELDVLLVDLPPGTGDVQLTILEQIPVTGVVLVTTPQRLAQVDADRGIALFHELDIPVFGIVENMGHYVCPCCGELQPLFPDANVEALAKRRYVGYFGAIPLDPAGQLLADEGRPLVVSEPEGAAGQAFSQLAEKVDEALERERRSRRHNDSPETQAAHQAFWEGLLEE</sequence>
<dbReference type="GO" id="GO:0046872">
    <property type="term" value="F:metal ion binding"/>
    <property type="evidence" value="ECO:0007669"/>
    <property type="project" value="UniProtKB-KW"/>
</dbReference>
<dbReference type="PANTHER" id="PTHR42961:SF2">
    <property type="entry name" value="IRON-SULFUR PROTEIN NUBPL"/>
    <property type="match status" value="1"/>
</dbReference>
<dbReference type="GO" id="GO:0005524">
    <property type="term" value="F:ATP binding"/>
    <property type="evidence" value="ECO:0007669"/>
    <property type="project" value="UniProtKB-KW"/>
</dbReference>
<dbReference type="SUPFAM" id="SSF52540">
    <property type="entry name" value="P-loop containing nucleoside triphosphate hydrolases"/>
    <property type="match status" value="1"/>
</dbReference>
<dbReference type="InterPro" id="IPR033756">
    <property type="entry name" value="YlxH/NBP35"/>
</dbReference>
<organism evidence="7">
    <name type="scientific">hydrothermal vent metagenome</name>
    <dbReference type="NCBI Taxonomy" id="652676"/>
    <lineage>
        <taxon>unclassified sequences</taxon>
        <taxon>metagenomes</taxon>
        <taxon>ecological metagenomes</taxon>
    </lineage>
</organism>
<reference evidence="7" key="1">
    <citation type="submission" date="2018-06" db="EMBL/GenBank/DDBJ databases">
        <authorList>
            <person name="Zhirakovskaya E."/>
        </authorList>
    </citation>
    <scope>NUCLEOTIDE SEQUENCE</scope>
</reference>
<proteinExistence type="inferred from homology"/>
<dbReference type="GO" id="GO:0051539">
    <property type="term" value="F:4 iron, 4 sulfur cluster binding"/>
    <property type="evidence" value="ECO:0007669"/>
    <property type="project" value="TreeGrafter"/>
</dbReference>
<feature type="region of interest" description="Disordered" evidence="6">
    <location>
        <begin position="282"/>
        <end position="311"/>
    </location>
</feature>
<dbReference type="GO" id="GO:0016226">
    <property type="term" value="P:iron-sulfur cluster assembly"/>
    <property type="evidence" value="ECO:0007669"/>
    <property type="project" value="InterPro"/>
</dbReference>
<dbReference type="InterPro" id="IPR000808">
    <property type="entry name" value="Mrp-like_CS"/>
</dbReference>
<dbReference type="FunFam" id="3.40.50.300:FF:001278">
    <property type="entry name" value="Iron-sulfur cluster carrier protein"/>
    <property type="match status" value="1"/>
</dbReference>
<keyword evidence="2" id="KW-0547">Nucleotide-binding</keyword>
<dbReference type="CDD" id="cd02037">
    <property type="entry name" value="Mrp_NBP35"/>
    <property type="match status" value="1"/>
</dbReference>
<evidence type="ECO:0000256" key="6">
    <source>
        <dbReference type="SAM" id="MobiDB-lite"/>
    </source>
</evidence>
<dbReference type="InterPro" id="IPR044304">
    <property type="entry name" value="NUBPL-like"/>
</dbReference>
<evidence type="ECO:0000256" key="1">
    <source>
        <dbReference type="ARBA" id="ARBA00022723"/>
    </source>
</evidence>
<dbReference type="HAMAP" id="MF_02040">
    <property type="entry name" value="Mrp_NBP35"/>
    <property type="match status" value="1"/>
</dbReference>
<keyword evidence="5" id="KW-0411">Iron-sulfur</keyword>
<evidence type="ECO:0000256" key="4">
    <source>
        <dbReference type="ARBA" id="ARBA00023004"/>
    </source>
</evidence>
<keyword evidence="3" id="KW-0067">ATP-binding</keyword>
<keyword evidence="4" id="KW-0408">Iron</keyword>
<evidence type="ECO:0000256" key="5">
    <source>
        <dbReference type="ARBA" id="ARBA00023014"/>
    </source>
</evidence>
<gene>
    <name evidence="7" type="ORF">MNBD_GAMMA09-3006</name>
</gene>
<protein>
    <submittedName>
        <fullName evidence="7">Putative ATP/GTP-binding protein (Mrp protein homolog)</fullName>
    </submittedName>
</protein>
<evidence type="ECO:0000313" key="7">
    <source>
        <dbReference type="EMBL" id="VAW66848.1"/>
    </source>
</evidence>
<dbReference type="EMBL" id="UOFI01000086">
    <property type="protein sequence ID" value="VAW66848.1"/>
    <property type="molecule type" value="Genomic_DNA"/>
</dbReference>
<dbReference type="PANTHER" id="PTHR42961">
    <property type="entry name" value="IRON-SULFUR PROTEIN NUBPL"/>
    <property type="match status" value="1"/>
</dbReference>
<feature type="compositionally biased region" description="Basic and acidic residues" evidence="6">
    <location>
        <begin position="282"/>
        <end position="294"/>
    </location>
</feature>
<dbReference type="AlphaFoldDB" id="A0A3B0XEZ7"/>
<dbReference type="Gene3D" id="3.40.50.300">
    <property type="entry name" value="P-loop containing nucleotide triphosphate hydrolases"/>
    <property type="match status" value="1"/>
</dbReference>
<dbReference type="InterPro" id="IPR019591">
    <property type="entry name" value="Mrp/NBP35_ATP-bd"/>
</dbReference>
<dbReference type="Pfam" id="PF10609">
    <property type="entry name" value="ParA"/>
    <property type="match status" value="1"/>
</dbReference>
<dbReference type="GO" id="GO:0140663">
    <property type="term" value="F:ATP-dependent FeS chaperone activity"/>
    <property type="evidence" value="ECO:0007669"/>
    <property type="project" value="InterPro"/>
</dbReference>
<name>A0A3B0XEZ7_9ZZZZ</name>
<keyword evidence="1" id="KW-0479">Metal-binding</keyword>